<gene>
    <name evidence="1" type="ORF">BN877_I2058</name>
</gene>
<evidence type="ECO:0000313" key="2">
    <source>
        <dbReference type="Proteomes" id="UP000016944"/>
    </source>
</evidence>
<reference evidence="1 2" key="1">
    <citation type="journal article" date="2013" name="Genome Announc.">
        <title>Complete Genome Sequence of the Sesbania Symbiont and Rice Growth-Promoting Endophyte Rhizobium sp. Strain IRBG74.</title>
        <authorList>
            <person name="Crook M.B."/>
            <person name="Mitra S."/>
            <person name="Ane J.M."/>
            <person name="Sadowsky M.J."/>
            <person name="Gyaneshwar P."/>
        </authorList>
    </citation>
    <scope>NUCLEOTIDE SEQUENCE [LARGE SCALE GENOMIC DNA]</scope>
    <source>
        <strain evidence="1 2">IRBG74</strain>
    </source>
</reference>
<evidence type="ECO:0000313" key="1">
    <source>
        <dbReference type="EMBL" id="CDI08949.1"/>
    </source>
</evidence>
<organism evidence="1 2">
    <name type="scientific">Agrobacterium pusense</name>
    <dbReference type="NCBI Taxonomy" id="648995"/>
    <lineage>
        <taxon>Bacteria</taxon>
        <taxon>Pseudomonadati</taxon>
        <taxon>Pseudomonadota</taxon>
        <taxon>Alphaproteobacteria</taxon>
        <taxon>Hyphomicrobiales</taxon>
        <taxon>Rhizobiaceae</taxon>
        <taxon>Rhizobium/Agrobacterium group</taxon>
        <taxon>Agrobacterium</taxon>
    </lineage>
</organism>
<dbReference type="AlphaFoldDB" id="U4PV15"/>
<protein>
    <submittedName>
        <fullName evidence="1">Uncharacterized protein</fullName>
    </submittedName>
</protein>
<dbReference type="KEGG" id="rir:BN877_I2058"/>
<proteinExistence type="predicted"/>
<dbReference type="EMBL" id="HG518322">
    <property type="protein sequence ID" value="CDI08949.1"/>
    <property type="molecule type" value="Genomic_DNA"/>
</dbReference>
<dbReference type="Proteomes" id="UP000016944">
    <property type="component" value="Chromosome I"/>
</dbReference>
<name>U4PV15_9HYPH</name>
<dbReference type="HOGENOM" id="CLU_3366911_0_0_5"/>
<accession>U4PV15</accession>
<sequence>MRFGILSPHYAVNPYLKLWTATREEAGPDANRGSS</sequence>